<gene>
    <name evidence="2" type="ORF">NKR23_g2543</name>
</gene>
<evidence type="ECO:0000313" key="2">
    <source>
        <dbReference type="EMBL" id="KAJ9155117.1"/>
    </source>
</evidence>
<reference evidence="2" key="1">
    <citation type="submission" date="2022-07" db="EMBL/GenBank/DDBJ databases">
        <title>Fungi with potential for degradation of polypropylene.</title>
        <authorList>
            <person name="Gostincar C."/>
        </authorList>
    </citation>
    <scope>NUCLEOTIDE SEQUENCE</scope>
    <source>
        <strain evidence="2">EXF-13308</strain>
    </source>
</reference>
<dbReference type="Pfam" id="PF15891">
    <property type="entry name" value="Nuc_deoxyri_tr2"/>
    <property type="match status" value="1"/>
</dbReference>
<name>A0AA38RR41_9PEZI</name>
<comment type="caution">
    <text evidence="2">The sequence shown here is derived from an EMBL/GenBank/DDBJ whole genome shotgun (WGS) entry which is preliminary data.</text>
</comment>
<organism evidence="2 3">
    <name type="scientific">Pleurostoma richardsiae</name>
    <dbReference type="NCBI Taxonomy" id="41990"/>
    <lineage>
        <taxon>Eukaryota</taxon>
        <taxon>Fungi</taxon>
        <taxon>Dikarya</taxon>
        <taxon>Ascomycota</taxon>
        <taxon>Pezizomycotina</taxon>
        <taxon>Sordariomycetes</taxon>
        <taxon>Sordariomycetidae</taxon>
        <taxon>Calosphaeriales</taxon>
        <taxon>Pleurostomataceae</taxon>
        <taxon>Pleurostoma</taxon>
    </lineage>
</organism>
<evidence type="ECO:0000256" key="1">
    <source>
        <dbReference type="SAM" id="MobiDB-lite"/>
    </source>
</evidence>
<dbReference type="InterPro" id="IPR039470">
    <property type="entry name" value="Nuc_deoxyri_tr2"/>
</dbReference>
<sequence length="168" mass="18025">MQVIRAPSREPPRHPRSLFLAGSTSGAGPDWRASLTTALAASRAAAAAAVTVYDPARPDWDSTWREDPSFAPFREQVSWELEMQDRADVVIVFLHPGTRAAVSLMELGLCCGRRALRGGGGGVVVCCPEGYWKRGNVQIVCERYGVRCVGAEDELAGAVLDALAALEV</sequence>
<feature type="region of interest" description="Disordered" evidence="1">
    <location>
        <begin position="1"/>
        <end position="28"/>
    </location>
</feature>
<dbReference type="Gene3D" id="3.40.50.450">
    <property type="match status" value="1"/>
</dbReference>
<keyword evidence="3" id="KW-1185">Reference proteome</keyword>
<proteinExistence type="predicted"/>
<dbReference type="Proteomes" id="UP001174694">
    <property type="component" value="Unassembled WGS sequence"/>
</dbReference>
<protein>
    <submittedName>
        <fullName evidence="2">Uncharacterized protein</fullName>
    </submittedName>
</protein>
<dbReference type="EMBL" id="JANBVO010000004">
    <property type="protein sequence ID" value="KAJ9155117.1"/>
    <property type="molecule type" value="Genomic_DNA"/>
</dbReference>
<accession>A0AA38RR41</accession>
<evidence type="ECO:0000313" key="3">
    <source>
        <dbReference type="Proteomes" id="UP001174694"/>
    </source>
</evidence>
<dbReference type="AlphaFoldDB" id="A0AA38RR41"/>